<evidence type="ECO:0000313" key="3">
    <source>
        <dbReference type="Proteomes" id="UP000236316"/>
    </source>
</evidence>
<dbReference type="RefSeq" id="YP_009448971.1">
    <property type="nucleotide sequence ID" value="NC_036594.1"/>
</dbReference>
<name>A0A2I2L5D5_9VIRU</name>
<dbReference type="GeneID" id="35382589"/>
<sequence>MELFNLPDDILYEILLADFDCYRILHTLCKRLYTISKRCKNGTSIKRHFLTYIYDNDNTYYINKRNGNIEGLYSAPLSTSYYRNGKLHGTKKEYYVNGRLRKYENYKNGEKSGMCISYHNSIDKRIFLLENYREDGLYTTVIQRYKEYTNVTNIFGSKRFKKTSYRNPNFILHKVEYEIYDNDKCVWNTTDRMINPKHKNMIYSILIISIILSLYVNYKFIL</sequence>
<dbReference type="Gene3D" id="2.20.110.10">
    <property type="entry name" value="Histone H3 K4-specific methyltransferase SET7/9 N-terminal domain"/>
    <property type="match status" value="1"/>
</dbReference>
<organism evidence="2">
    <name type="scientific">Orpheovirus IHUMI-LCC2</name>
    <dbReference type="NCBI Taxonomy" id="2023057"/>
    <lineage>
        <taxon>Viruses</taxon>
        <taxon>Varidnaviria</taxon>
        <taxon>Bamfordvirae</taxon>
        <taxon>Nucleocytoviricota</taxon>
        <taxon>Megaviricetes</taxon>
        <taxon>Pimascovirales</taxon>
        <taxon>Ocovirineae</taxon>
        <taxon>Orpheoviridae</taxon>
        <taxon>Alphaorpheovirus</taxon>
        <taxon>Alphaorpheovirus massiliense</taxon>
    </lineage>
</organism>
<feature type="transmembrane region" description="Helical" evidence="1">
    <location>
        <begin position="201"/>
        <end position="218"/>
    </location>
</feature>
<evidence type="ECO:0000313" key="2">
    <source>
        <dbReference type="EMBL" id="SNW62669.1"/>
    </source>
</evidence>
<dbReference type="SUPFAM" id="SSF82185">
    <property type="entry name" value="Histone H3 K4-specific methyltransferase SET7/9 N-terminal domain"/>
    <property type="match status" value="1"/>
</dbReference>
<dbReference type="KEGG" id="vg:35382589"/>
<protein>
    <submittedName>
        <fullName evidence="2">MORN-repeat protein</fullName>
    </submittedName>
</protein>
<proteinExistence type="predicted"/>
<keyword evidence="1" id="KW-0472">Membrane</keyword>
<dbReference type="EMBL" id="LT906555">
    <property type="protein sequence ID" value="SNW62669.1"/>
    <property type="molecule type" value="Genomic_DNA"/>
</dbReference>
<keyword evidence="3" id="KW-1185">Reference proteome</keyword>
<gene>
    <name evidence="2" type="ORF">ORPV_765</name>
</gene>
<dbReference type="Proteomes" id="UP000236316">
    <property type="component" value="Segment"/>
</dbReference>
<accession>A0A2I2L5D5</accession>
<evidence type="ECO:0000256" key="1">
    <source>
        <dbReference type="SAM" id="Phobius"/>
    </source>
</evidence>
<keyword evidence="1" id="KW-0812">Transmembrane</keyword>
<reference evidence="2" key="1">
    <citation type="submission" date="2017-08" db="EMBL/GenBank/DDBJ databases">
        <authorList>
            <consortium name="Urmite Genomes"/>
        </authorList>
    </citation>
    <scope>NUCLEOTIDE SEQUENCE [LARGE SCALE GENOMIC DNA]</scope>
    <source>
        <strain evidence="2">IHUMI-LCC2</strain>
    </source>
</reference>
<keyword evidence="1" id="KW-1133">Transmembrane helix</keyword>